<evidence type="ECO:0000256" key="1">
    <source>
        <dbReference type="SAM" id="MobiDB-lite"/>
    </source>
</evidence>
<gene>
    <name evidence="2" type="ORF">SSEG_10890</name>
</gene>
<protein>
    <submittedName>
        <fullName evidence="2">Uncharacterized protein</fullName>
    </submittedName>
</protein>
<name>D6XBM6_STRX2</name>
<feature type="region of interest" description="Disordered" evidence="1">
    <location>
        <begin position="30"/>
        <end position="65"/>
    </location>
</feature>
<accession>D6XBM6</accession>
<dbReference type="AlphaFoldDB" id="D6XBM6"/>
<dbReference type="EMBL" id="CM000951">
    <property type="protein sequence ID" value="EFH28651.1"/>
    <property type="molecule type" value="Genomic_DNA"/>
</dbReference>
<dbReference type="HOGENOM" id="CLU_2848127_0_0_11"/>
<organism evidence="2 3">
    <name type="scientific">Streptomyces sviceus (strain ATCC 29083 / DSM 924 / JCM 4929 / NBRC 13980 / NCIMB 11184 / NRRL 5439 / UC 5370)</name>
    <dbReference type="NCBI Taxonomy" id="463191"/>
    <lineage>
        <taxon>Bacteria</taxon>
        <taxon>Bacillati</taxon>
        <taxon>Actinomycetota</taxon>
        <taxon>Actinomycetes</taxon>
        <taxon>Kitasatosporales</taxon>
        <taxon>Streptomycetaceae</taxon>
        <taxon>Streptomyces</taxon>
    </lineage>
</organism>
<evidence type="ECO:0000313" key="2">
    <source>
        <dbReference type="EMBL" id="EFH28651.1"/>
    </source>
</evidence>
<keyword evidence="3" id="KW-1185">Reference proteome</keyword>
<proteinExistence type="predicted"/>
<reference evidence="2" key="1">
    <citation type="submission" date="2009-10" db="EMBL/GenBank/DDBJ databases">
        <title>The genome sequence of Streptomyces sviceus strain ATCC 29083.</title>
        <authorList>
            <consortium name="The Broad Institute Genome Sequencing Platform"/>
            <consortium name="Broad Institute Microbial Sequencing Center"/>
            <person name="Fischbach M."/>
            <person name="Godfrey P."/>
            <person name="Ward D."/>
            <person name="Young S."/>
            <person name="Zeng Q."/>
            <person name="Koehrsen M."/>
            <person name="Alvarado L."/>
            <person name="Berlin A.M."/>
            <person name="Bochicchio J."/>
            <person name="Borenstein D."/>
            <person name="Chapman S.B."/>
            <person name="Chen Z."/>
            <person name="Engels R."/>
            <person name="Freedman E."/>
            <person name="Gellesch M."/>
            <person name="Goldberg J."/>
            <person name="Griggs A."/>
            <person name="Gujja S."/>
            <person name="Heilman E.R."/>
            <person name="Heiman D.I."/>
            <person name="Hepburn T.A."/>
            <person name="Howarth C."/>
            <person name="Jen D."/>
            <person name="Larson L."/>
            <person name="Lewis B."/>
            <person name="Mehta T."/>
            <person name="Park D."/>
            <person name="Pearson M."/>
            <person name="Richards J."/>
            <person name="Roberts A."/>
            <person name="Saif S."/>
            <person name="Shea T.D."/>
            <person name="Shenoy N."/>
            <person name="Sisk P."/>
            <person name="Stolte C."/>
            <person name="Sykes S.N."/>
            <person name="Thomson T."/>
            <person name="Walk T."/>
            <person name="White J."/>
            <person name="Yandava C."/>
            <person name="Straight P."/>
            <person name="Clardy J."/>
            <person name="Hung D."/>
            <person name="Kolter R."/>
            <person name="Mekalanos J."/>
            <person name="Walker S."/>
            <person name="Walsh C.T."/>
            <person name="Wieland-Brown L.C."/>
            <person name="Haas B."/>
            <person name="Nusbaum C."/>
            <person name="Birren B."/>
        </authorList>
    </citation>
    <scope>NUCLEOTIDE SEQUENCE [LARGE SCALE GENOMIC DNA]</scope>
    <source>
        <strain evidence="2">ATCC 29083</strain>
    </source>
</reference>
<feature type="compositionally biased region" description="Polar residues" evidence="1">
    <location>
        <begin position="48"/>
        <end position="59"/>
    </location>
</feature>
<sequence length="65" mass="6545">MVVGQTGLGAGVESGGREMSDFVSLSLNLNRGRSGRYGDSPAEEAGSRPTTQRGTSTGALTGDGQ</sequence>
<dbReference type="Proteomes" id="UP000002785">
    <property type="component" value="Chromosome"/>
</dbReference>
<evidence type="ECO:0000313" key="3">
    <source>
        <dbReference type="Proteomes" id="UP000002785"/>
    </source>
</evidence>